<evidence type="ECO:0000313" key="1">
    <source>
        <dbReference type="EMBL" id="KUG14168.1"/>
    </source>
</evidence>
<accession>A0A0W8EZX1</accession>
<proteinExistence type="predicted"/>
<dbReference type="EMBL" id="LNQE01001693">
    <property type="protein sequence ID" value="KUG14168.1"/>
    <property type="molecule type" value="Genomic_DNA"/>
</dbReference>
<sequence length="68" mass="7304">MFGCPAGMGIRSLLGLSSGVLVRMLCTGGDTYRQEYTKAMPPATLSREEMLICTGQQIVADILPERAP</sequence>
<reference evidence="1" key="1">
    <citation type="journal article" date="2015" name="Proc. Natl. Acad. Sci. U.S.A.">
        <title>Networks of energetic and metabolic interactions define dynamics in microbial communities.</title>
        <authorList>
            <person name="Embree M."/>
            <person name="Liu J.K."/>
            <person name="Al-Bassam M.M."/>
            <person name="Zengler K."/>
        </authorList>
    </citation>
    <scope>NUCLEOTIDE SEQUENCE</scope>
</reference>
<organism evidence="1">
    <name type="scientific">hydrocarbon metagenome</name>
    <dbReference type="NCBI Taxonomy" id="938273"/>
    <lineage>
        <taxon>unclassified sequences</taxon>
        <taxon>metagenomes</taxon>
        <taxon>ecological metagenomes</taxon>
    </lineage>
</organism>
<protein>
    <submittedName>
        <fullName evidence="1">Uncharacterized protein</fullName>
    </submittedName>
</protein>
<comment type="caution">
    <text evidence="1">The sequence shown here is derived from an EMBL/GenBank/DDBJ whole genome shotgun (WGS) entry which is preliminary data.</text>
</comment>
<dbReference type="AlphaFoldDB" id="A0A0W8EZX1"/>
<gene>
    <name evidence="1" type="ORF">ASZ90_016202</name>
</gene>
<name>A0A0W8EZX1_9ZZZZ</name>